<dbReference type="RefSeq" id="WP_115857985.1">
    <property type="nucleotide sequence ID" value="NZ_QTSU01000001.1"/>
</dbReference>
<evidence type="ECO:0000256" key="5">
    <source>
        <dbReference type="ARBA" id="ARBA00022723"/>
    </source>
</evidence>
<dbReference type="GO" id="GO:0046872">
    <property type="term" value="F:metal ion binding"/>
    <property type="evidence" value="ECO:0007669"/>
    <property type="project" value="UniProtKB-KW"/>
</dbReference>
<reference evidence="12 13" key="1">
    <citation type="submission" date="2018-08" db="EMBL/GenBank/DDBJ databases">
        <title>Lysobacter sp. zong2l5, whole genome shotgun sequence.</title>
        <authorList>
            <person name="Zhang X."/>
            <person name="Feng G."/>
            <person name="Zhu H."/>
        </authorList>
    </citation>
    <scope>NUCLEOTIDE SEQUENCE [LARGE SCALE GENOMIC DNA]</scope>
    <source>
        <strain evidence="13">zong2l5</strain>
    </source>
</reference>
<dbReference type="PROSITE" id="PS51007">
    <property type="entry name" value="CYTC"/>
    <property type="match status" value="1"/>
</dbReference>
<evidence type="ECO:0000256" key="1">
    <source>
        <dbReference type="ARBA" id="ARBA00004141"/>
    </source>
</evidence>
<proteinExistence type="inferred from homology"/>
<dbReference type="Proteomes" id="UP000264492">
    <property type="component" value="Unassembled WGS sequence"/>
</dbReference>
<evidence type="ECO:0000256" key="7">
    <source>
        <dbReference type="ARBA" id="ARBA00023004"/>
    </source>
</evidence>
<dbReference type="InterPro" id="IPR004923">
    <property type="entry name" value="FTR1/Fip1/EfeU"/>
</dbReference>
<evidence type="ECO:0000256" key="2">
    <source>
        <dbReference type="ARBA" id="ARBA00008333"/>
    </source>
</evidence>
<evidence type="ECO:0000256" key="3">
    <source>
        <dbReference type="ARBA" id="ARBA00022617"/>
    </source>
</evidence>
<feature type="transmembrane region" description="Helical" evidence="10">
    <location>
        <begin position="501"/>
        <end position="518"/>
    </location>
</feature>
<accession>A0A371K3P2</accession>
<evidence type="ECO:0000256" key="6">
    <source>
        <dbReference type="ARBA" id="ARBA00022989"/>
    </source>
</evidence>
<dbReference type="InterPro" id="IPR036909">
    <property type="entry name" value="Cyt_c-like_dom_sf"/>
</dbReference>
<dbReference type="Pfam" id="PF13442">
    <property type="entry name" value="Cytochrome_CBB3"/>
    <property type="match status" value="1"/>
</dbReference>
<dbReference type="Pfam" id="PF03239">
    <property type="entry name" value="FTR1"/>
    <property type="match status" value="2"/>
</dbReference>
<evidence type="ECO:0000256" key="8">
    <source>
        <dbReference type="ARBA" id="ARBA00023136"/>
    </source>
</evidence>
<dbReference type="GO" id="GO:0033573">
    <property type="term" value="C:high-affinity iron permease complex"/>
    <property type="evidence" value="ECO:0007669"/>
    <property type="project" value="InterPro"/>
</dbReference>
<keyword evidence="6 10" id="KW-1133">Transmembrane helix</keyword>
<evidence type="ECO:0000313" key="13">
    <source>
        <dbReference type="Proteomes" id="UP000264492"/>
    </source>
</evidence>
<feature type="domain" description="Cytochrome c" evidence="11">
    <location>
        <begin position="134"/>
        <end position="221"/>
    </location>
</feature>
<comment type="caution">
    <text evidence="12">The sequence shown here is derived from an EMBL/GenBank/DDBJ whole genome shotgun (WGS) entry which is preliminary data.</text>
</comment>
<dbReference type="Gene3D" id="1.10.760.10">
    <property type="entry name" value="Cytochrome c-like domain"/>
    <property type="match status" value="1"/>
</dbReference>
<dbReference type="AlphaFoldDB" id="A0A371K3P2"/>
<sequence length="658" mass="69587">MPLPITLIRSSLFALLLGWAALLPVRAESPAANPRQTWQMLDYIAVDYAGAVQGGRVVAPSEYAEMQEFAGAVRTQLASLPATPKQPALLAQADRLAVAVATKAEPAQVAALARGLADDLLADYPIGAVPTSPPEPTRATALYAQQCAACHGPSGRGDGPAAAGLDPPPIAFTDADRAAQRTPLALYEVISQGVPGTGMASFAGLPDADRWALAFYVGSLAYSPQARADGEALWRKNADAHGRIPTLEALTRTREADLATSLPATQANAIVAYLRSRPQAVNEPVAGAGPLALARQRLADSQHAYAAGDIAQATTLALSAYLDGVEPIEPTLAARNTALLRDIETAMARYRTQLGRRTAPADIAAQATKINALFDRAEAVLQDSHTDTTTAFLGSFTILVREGLEALLIVIGMIAFLRKAERREVLPYVHAGWAGALLAGAVTWAAATYLVDISGANREVTEGVSALFAAAVLLSVGIWMHQKSLAGRWQHYLHAKLSAALSRRSAVFLFVLAFVAVYREVFETILFYIAMWSEQASAAILAGLVAGSVVLAAVAFWMLRVSKRLPIGRFFSISSILIAVLAVILVGKGIAALQEAGWVSQALVQAPRIEWLGMYPSWQSLLAQVVVAIAAVVGFIVNTRSAPVPAHSPKTQARGIDQ</sequence>
<keyword evidence="4 10" id="KW-0812">Transmembrane</keyword>
<dbReference type="OrthoDB" id="8215804at2"/>
<dbReference type="EMBL" id="QTSU01000001">
    <property type="protein sequence ID" value="RDZ28546.1"/>
    <property type="molecule type" value="Genomic_DNA"/>
</dbReference>
<keyword evidence="13" id="KW-1185">Reference proteome</keyword>
<evidence type="ECO:0000256" key="9">
    <source>
        <dbReference type="PROSITE-ProRule" id="PRU00433"/>
    </source>
</evidence>
<name>A0A371K3P2_9GAMM</name>
<dbReference type="GO" id="GO:0020037">
    <property type="term" value="F:heme binding"/>
    <property type="evidence" value="ECO:0007669"/>
    <property type="project" value="InterPro"/>
</dbReference>
<dbReference type="InterPro" id="IPR009056">
    <property type="entry name" value="Cyt_c-like_dom"/>
</dbReference>
<evidence type="ECO:0000256" key="10">
    <source>
        <dbReference type="SAM" id="Phobius"/>
    </source>
</evidence>
<protein>
    <submittedName>
        <fullName evidence="12">Iron permease</fullName>
    </submittedName>
</protein>
<comment type="subcellular location">
    <subcellularLocation>
        <location evidence="1">Membrane</location>
        <topology evidence="1">Multi-pass membrane protein</topology>
    </subcellularLocation>
</comment>
<feature type="transmembrane region" description="Helical" evidence="10">
    <location>
        <begin position="571"/>
        <end position="593"/>
    </location>
</feature>
<dbReference type="SUPFAM" id="SSF46626">
    <property type="entry name" value="Cytochrome c"/>
    <property type="match status" value="1"/>
</dbReference>
<keyword evidence="8 10" id="KW-0472">Membrane</keyword>
<keyword evidence="3 9" id="KW-0349">Heme</keyword>
<comment type="similarity">
    <text evidence="2">Belongs to the oxidase-dependent Fe transporter (OFeT) (TC 9.A.10.1) family.</text>
</comment>
<dbReference type="PANTHER" id="PTHR31632:SF2">
    <property type="entry name" value="PLASMA MEMBRANE IRON PERMEASE"/>
    <property type="match status" value="1"/>
</dbReference>
<evidence type="ECO:0000256" key="4">
    <source>
        <dbReference type="ARBA" id="ARBA00022692"/>
    </source>
</evidence>
<evidence type="ECO:0000313" key="12">
    <source>
        <dbReference type="EMBL" id="RDZ28546.1"/>
    </source>
</evidence>
<feature type="transmembrane region" description="Helical" evidence="10">
    <location>
        <begin position="428"/>
        <end position="451"/>
    </location>
</feature>
<keyword evidence="5 9" id="KW-0479">Metal-binding</keyword>
<evidence type="ECO:0000259" key="11">
    <source>
        <dbReference type="PROSITE" id="PS51007"/>
    </source>
</evidence>
<feature type="transmembrane region" description="Helical" evidence="10">
    <location>
        <begin position="463"/>
        <end position="480"/>
    </location>
</feature>
<dbReference type="GO" id="GO:0015093">
    <property type="term" value="F:ferrous iron transmembrane transporter activity"/>
    <property type="evidence" value="ECO:0007669"/>
    <property type="project" value="TreeGrafter"/>
</dbReference>
<feature type="transmembrane region" description="Helical" evidence="10">
    <location>
        <begin position="618"/>
        <end position="637"/>
    </location>
</feature>
<dbReference type="PANTHER" id="PTHR31632">
    <property type="entry name" value="IRON TRANSPORTER FTH1"/>
    <property type="match status" value="1"/>
</dbReference>
<organism evidence="12 13">
    <name type="scientific">Lysobacter silvisoli</name>
    <dbReference type="NCBI Taxonomy" id="2293254"/>
    <lineage>
        <taxon>Bacteria</taxon>
        <taxon>Pseudomonadati</taxon>
        <taxon>Pseudomonadota</taxon>
        <taxon>Gammaproteobacteria</taxon>
        <taxon>Lysobacterales</taxon>
        <taxon>Lysobacteraceae</taxon>
        <taxon>Lysobacter</taxon>
    </lineage>
</organism>
<keyword evidence="7 9" id="KW-0408">Iron</keyword>
<dbReference type="GO" id="GO:0009055">
    <property type="term" value="F:electron transfer activity"/>
    <property type="evidence" value="ECO:0007669"/>
    <property type="project" value="InterPro"/>
</dbReference>
<feature type="transmembrane region" description="Helical" evidence="10">
    <location>
        <begin position="391"/>
        <end position="416"/>
    </location>
</feature>
<gene>
    <name evidence="12" type="ORF">DX914_05290</name>
</gene>
<feature type="transmembrane region" description="Helical" evidence="10">
    <location>
        <begin position="538"/>
        <end position="559"/>
    </location>
</feature>